<name>A0AAN8UW76_9MAGN</name>
<dbReference type="InterPro" id="IPR046955">
    <property type="entry name" value="PHR1-like"/>
</dbReference>
<evidence type="ECO:0000256" key="1">
    <source>
        <dbReference type="ARBA" id="ARBA00023015"/>
    </source>
</evidence>
<comment type="caution">
    <text evidence="5">The sequence shown here is derived from an EMBL/GenBank/DDBJ whole genome shotgun (WGS) entry which is preliminary data.</text>
</comment>
<dbReference type="GO" id="GO:0003700">
    <property type="term" value="F:DNA-binding transcription factor activity"/>
    <property type="evidence" value="ECO:0007669"/>
    <property type="project" value="InterPro"/>
</dbReference>
<evidence type="ECO:0000313" key="5">
    <source>
        <dbReference type="EMBL" id="KAK6917917.1"/>
    </source>
</evidence>
<dbReference type="Gene3D" id="1.10.10.60">
    <property type="entry name" value="Homeodomain-like"/>
    <property type="match status" value="1"/>
</dbReference>
<evidence type="ECO:0000256" key="3">
    <source>
        <dbReference type="ARBA" id="ARBA00023242"/>
    </source>
</evidence>
<organism evidence="5 6">
    <name type="scientific">Dillenia turbinata</name>
    <dbReference type="NCBI Taxonomy" id="194707"/>
    <lineage>
        <taxon>Eukaryota</taxon>
        <taxon>Viridiplantae</taxon>
        <taxon>Streptophyta</taxon>
        <taxon>Embryophyta</taxon>
        <taxon>Tracheophyta</taxon>
        <taxon>Spermatophyta</taxon>
        <taxon>Magnoliopsida</taxon>
        <taxon>eudicotyledons</taxon>
        <taxon>Gunneridae</taxon>
        <taxon>Pentapetalae</taxon>
        <taxon>Dilleniales</taxon>
        <taxon>Dilleniaceae</taxon>
        <taxon>Dillenia</taxon>
    </lineage>
</organism>
<dbReference type="PANTHER" id="PTHR31314">
    <property type="entry name" value="MYB FAMILY TRANSCRIPTION FACTOR PHL7-LIKE"/>
    <property type="match status" value="1"/>
</dbReference>
<sequence>MAERIEISDQDKSDARDIQAKTSNSAISSQKYSSFDLNEVAFDEEDNCSAGVSHDEALYGQDMASQEGNQISNNSNGKTTMVRQYIRSKLPRLRWTPDLHLSFVHAVERLGGQERATPKLVLQLMNVRGLSIAHVY</sequence>
<protein>
    <submittedName>
        <fullName evidence="5">Uncharacterized protein</fullName>
    </submittedName>
</protein>
<keyword evidence="1" id="KW-0805">Transcription regulation</keyword>
<reference evidence="5 6" key="1">
    <citation type="submission" date="2023-12" db="EMBL/GenBank/DDBJ databases">
        <title>A high-quality genome assembly for Dillenia turbinata (Dilleniales).</title>
        <authorList>
            <person name="Chanderbali A."/>
        </authorList>
    </citation>
    <scope>NUCLEOTIDE SEQUENCE [LARGE SCALE GENOMIC DNA]</scope>
    <source>
        <strain evidence="5">LSX21</strain>
        <tissue evidence="5">Leaf</tissue>
    </source>
</reference>
<dbReference type="SUPFAM" id="SSF46689">
    <property type="entry name" value="Homeodomain-like"/>
    <property type="match status" value="1"/>
</dbReference>
<gene>
    <name evidence="5" type="ORF">RJ641_016339</name>
</gene>
<keyword evidence="6" id="KW-1185">Reference proteome</keyword>
<evidence type="ECO:0000313" key="6">
    <source>
        <dbReference type="Proteomes" id="UP001370490"/>
    </source>
</evidence>
<dbReference type="Proteomes" id="UP001370490">
    <property type="component" value="Unassembled WGS sequence"/>
</dbReference>
<feature type="compositionally biased region" description="Basic and acidic residues" evidence="4">
    <location>
        <begin position="1"/>
        <end position="19"/>
    </location>
</feature>
<dbReference type="EMBL" id="JBAMMX010000022">
    <property type="protein sequence ID" value="KAK6917917.1"/>
    <property type="molecule type" value="Genomic_DNA"/>
</dbReference>
<feature type="compositionally biased region" description="Polar residues" evidence="4">
    <location>
        <begin position="20"/>
        <end position="29"/>
    </location>
</feature>
<dbReference type="InterPro" id="IPR006447">
    <property type="entry name" value="Myb_dom_plants"/>
</dbReference>
<keyword evidence="2" id="KW-0804">Transcription</keyword>
<evidence type="ECO:0000256" key="4">
    <source>
        <dbReference type="SAM" id="MobiDB-lite"/>
    </source>
</evidence>
<dbReference type="InterPro" id="IPR009057">
    <property type="entry name" value="Homeodomain-like_sf"/>
</dbReference>
<dbReference type="GO" id="GO:0003677">
    <property type="term" value="F:DNA binding"/>
    <property type="evidence" value="ECO:0007669"/>
    <property type="project" value="InterPro"/>
</dbReference>
<dbReference type="PANTHER" id="PTHR31314:SF174">
    <property type="entry name" value="OS02G0241200 PROTEIN"/>
    <property type="match status" value="1"/>
</dbReference>
<proteinExistence type="predicted"/>
<evidence type="ECO:0000256" key="2">
    <source>
        <dbReference type="ARBA" id="ARBA00023163"/>
    </source>
</evidence>
<feature type="region of interest" description="Disordered" evidence="4">
    <location>
        <begin position="1"/>
        <end position="29"/>
    </location>
</feature>
<accession>A0AAN8UW76</accession>
<keyword evidence="3" id="KW-0539">Nucleus</keyword>
<dbReference type="AlphaFoldDB" id="A0AAN8UW76"/>
<dbReference type="NCBIfam" id="TIGR01557">
    <property type="entry name" value="myb_SHAQKYF"/>
    <property type="match status" value="1"/>
</dbReference>